<name>A0AAD6Q4L1_9ROSI</name>
<comment type="caution">
    <text evidence="2">The sequence shown here is derived from an EMBL/GenBank/DDBJ whole genome shotgun (WGS) entry which is preliminary data.</text>
</comment>
<protein>
    <submittedName>
        <fullName evidence="2">Uncharacterized protein</fullName>
    </submittedName>
</protein>
<dbReference type="AlphaFoldDB" id="A0AAD6Q4L1"/>
<evidence type="ECO:0000256" key="1">
    <source>
        <dbReference type="SAM" id="MobiDB-lite"/>
    </source>
</evidence>
<gene>
    <name evidence="2" type="ORF">NC653_026986</name>
</gene>
<sequence>MREPDAERGEGKDTRRRQNRREARRREWHQSFFPESQQQA</sequence>
<feature type="compositionally biased region" description="Basic and acidic residues" evidence="1">
    <location>
        <begin position="20"/>
        <end position="29"/>
    </location>
</feature>
<dbReference type="EMBL" id="JAQIZT010000011">
    <property type="protein sequence ID" value="KAJ6978697.1"/>
    <property type="molecule type" value="Genomic_DNA"/>
</dbReference>
<evidence type="ECO:0000313" key="2">
    <source>
        <dbReference type="EMBL" id="KAJ6978697.1"/>
    </source>
</evidence>
<dbReference type="Proteomes" id="UP001164929">
    <property type="component" value="Chromosome 11"/>
</dbReference>
<accession>A0AAD6Q4L1</accession>
<feature type="compositionally biased region" description="Basic and acidic residues" evidence="1">
    <location>
        <begin position="1"/>
        <end position="13"/>
    </location>
</feature>
<reference evidence="2" key="1">
    <citation type="journal article" date="2023" name="Mol. Ecol. Resour.">
        <title>Chromosome-level genome assembly of a triploid poplar Populus alba 'Berolinensis'.</title>
        <authorList>
            <person name="Chen S."/>
            <person name="Yu Y."/>
            <person name="Wang X."/>
            <person name="Wang S."/>
            <person name="Zhang T."/>
            <person name="Zhou Y."/>
            <person name="He R."/>
            <person name="Meng N."/>
            <person name="Wang Y."/>
            <person name="Liu W."/>
            <person name="Liu Z."/>
            <person name="Liu J."/>
            <person name="Guo Q."/>
            <person name="Huang H."/>
            <person name="Sederoff R.R."/>
            <person name="Wang G."/>
            <person name="Qu G."/>
            <person name="Chen S."/>
        </authorList>
    </citation>
    <scope>NUCLEOTIDE SEQUENCE</scope>
    <source>
        <strain evidence="2">SC-2020</strain>
    </source>
</reference>
<feature type="region of interest" description="Disordered" evidence="1">
    <location>
        <begin position="1"/>
        <end position="40"/>
    </location>
</feature>
<keyword evidence="3" id="KW-1185">Reference proteome</keyword>
<evidence type="ECO:0000313" key="3">
    <source>
        <dbReference type="Proteomes" id="UP001164929"/>
    </source>
</evidence>
<proteinExistence type="predicted"/>
<organism evidence="2 3">
    <name type="scientific">Populus alba x Populus x berolinensis</name>
    <dbReference type="NCBI Taxonomy" id="444605"/>
    <lineage>
        <taxon>Eukaryota</taxon>
        <taxon>Viridiplantae</taxon>
        <taxon>Streptophyta</taxon>
        <taxon>Embryophyta</taxon>
        <taxon>Tracheophyta</taxon>
        <taxon>Spermatophyta</taxon>
        <taxon>Magnoliopsida</taxon>
        <taxon>eudicotyledons</taxon>
        <taxon>Gunneridae</taxon>
        <taxon>Pentapetalae</taxon>
        <taxon>rosids</taxon>
        <taxon>fabids</taxon>
        <taxon>Malpighiales</taxon>
        <taxon>Salicaceae</taxon>
        <taxon>Saliceae</taxon>
        <taxon>Populus</taxon>
    </lineage>
</organism>